<evidence type="ECO:0000256" key="12">
    <source>
        <dbReference type="PIRSR" id="PIRSR610972-3"/>
    </source>
</evidence>
<dbReference type="GO" id="GO:0005975">
    <property type="term" value="P:carbohydrate metabolic process"/>
    <property type="evidence" value="ECO:0007669"/>
    <property type="project" value="InterPro"/>
</dbReference>
<feature type="binding site" evidence="11">
    <location>
        <begin position="115"/>
        <end position="119"/>
    </location>
    <ligand>
        <name>substrate</name>
    </ligand>
</feature>
<feature type="binding site" evidence="11">
    <location>
        <begin position="10"/>
        <end position="12"/>
    </location>
    <ligand>
        <name>substrate</name>
    </ligand>
</feature>
<dbReference type="SFLD" id="SFLDG01135">
    <property type="entry name" value="C1.5.6:_HAD__Beta-PGM__Phospha"/>
    <property type="match status" value="1"/>
</dbReference>
<comment type="cofactor">
    <cofactor evidence="12">
        <name>Mg(2+)</name>
        <dbReference type="ChEBI" id="CHEBI:18420"/>
    </cofactor>
    <text evidence="12">Binds 2 magnesium ions per subunit.</text>
</comment>
<feature type="binding site" evidence="12">
    <location>
        <position position="10"/>
    </location>
    <ligand>
        <name>Mg(2+)</name>
        <dbReference type="ChEBI" id="CHEBI:18420"/>
    </ligand>
</feature>
<dbReference type="AlphaFoldDB" id="A0A1I3LDQ3"/>
<keyword evidence="6" id="KW-0119">Carbohydrate metabolism</keyword>
<feature type="active site" description="Proton donor/acceptor" evidence="10">
    <location>
        <position position="12"/>
    </location>
</feature>
<dbReference type="NCBIfam" id="TIGR01509">
    <property type="entry name" value="HAD-SF-IA-v3"/>
    <property type="match status" value="1"/>
</dbReference>
<dbReference type="RefSeq" id="WP_074932109.1">
    <property type="nucleotide sequence ID" value="NZ_FORI01000006.1"/>
</dbReference>
<dbReference type="EMBL" id="FORI01000006">
    <property type="protein sequence ID" value="SFI82899.1"/>
    <property type="molecule type" value="Genomic_DNA"/>
</dbReference>
<evidence type="ECO:0000313" key="14">
    <source>
        <dbReference type="EMBL" id="SFI82899.1"/>
    </source>
</evidence>
<evidence type="ECO:0000256" key="10">
    <source>
        <dbReference type="PIRSR" id="PIRSR610972-1"/>
    </source>
</evidence>
<dbReference type="GO" id="GO:0000287">
    <property type="term" value="F:magnesium ion binding"/>
    <property type="evidence" value="ECO:0007669"/>
    <property type="project" value="InterPro"/>
</dbReference>
<dbReference type="InterPro" id="IPR006439">
    <property type="entry name" value="HAD-SF_hydro_IA"/>
</dbReference>
<evidence type="ECO:0000313" key="15">
    <source>
        <dbReference type="Proteomes" id="UP000182737"/>
    </source>
</evidence>
<dbReference type="SUPFAM" id="SSF56784">
    <property type="entry name" value="HAD-like"/>
    <property type="match status" value="1"/>
</dbReference>
<comment type="catalytic activity">
    <reaction evidence="7">
        <text>beta-D-glucose 1-phosphate = beta-D-glucose 6-phosphate</text>
        <dbReference type="Rhea" id="RHEA:20113"/>
        <dbReference type="ChEBI" id="CHEBI:57684"/>
        <dbReference type="ChEBI" id="CHEBI:58247"/>
        <dbReference type="EC" id="5.4.2.6"/>
    </reaction>
</comment>
<dbReference type="InterPro" id="IPR023214">
    <property type="entry name" value="HAD_sf"/>
</dbReference>
<dbReference type="Gene3D" id="1.10.150.240">
    <property type="entry name" value="Putative phosphatase, domain 2"/>
    <property type="match status" value="1"/>
</dbReference>
<evidence type="ECO:0000256" key="7">
    <source>
        <dbReference type="ARBA" id="ARBA00044926"/>
    </source>
</evidence>
<evidence type="ECO:0000256" key="4">
    <source>
        <dbReference type="ARBA" id="ARBA00022842"/>
    </source>
</evidence>
<protein>
    <recommendedName>
        <fullName evidence="9">Beta-phosphoglucomutase</fullName>
        <ecNumber evidence="8">5.4.2.6</ecNumber>
    </recommendedName>
</protein>
<feature type="binding site" evidence="12">
    <location>
        <position position="170"/>
    </location>
    <ligand>
        <name>Mg(2+)</name>
        <dbReference type="ChEBI" id="CHEBI:18420"/>
    </ligand>
</feature>
<keyword evidence="15" id="KW-1185">Reference proteome</keyword>
<feature type="binding site" evidence="11">
    <location>
        <position position="77"/>
    </location>
    <ligand>
        <name>substrate</name>
    </ligand>
</feature>
<sequence length="218" mass="23691">MQKIKGAIFDLDGVLVDTAKYHYLAWKKLANKLGFDFSEKDNEKLKGVSRTRSLEILLDIGKVQADENQKSKWAEEKNECYVEYLKKLDSTALLEGTTDYLNTLHAEGVKISLGSASKNAPLILSQLNINNYFDAVIDGNSISKAKPDPEVFLQGAKALGLKPSECAVFEDSLAGIQAAKKGGMIAVGVVGEGDKKNLPGADFYVKSLGEAERSGLFI</sequence>
<comment type="similarity">
    <text evidence="1">Belongs to the HAD-like hydrolase superfamily. CbbY/CbbZ/Gph/YieH family.</text>
</comment>
<reference evidence="15" key="1">
    <citation type="submission" date="2016-10" db="EMBL/GenBank/DDBJ databases">
        <authorList>
            <person name="Varghese N."/>
            <person name="Submissions S."/>
        </authorList>
    </citation>
    <scope>NUCLEOTIDE SEQUENCE [LARGE SCALE GENOMIC DNA]</scope>
    <source>
        <strain evidence="15">XBD1002</strain>
    </source>
</reference>
<dbReference type="CDD" id="cd02598">
    <property type="entry name" value="HAD_BPGM"/>
    <property type="match status" value="1"/>
</dbReference>
<dbReference type="SFLD" id="SFLDS00003">
    <property type="entry name" value="Haloacid_Dehalogenase"/>
    <property type="match status" value="1"/>
</dbReference>
<name>A0A1I3LDQ3_9SPIR</name>
<feature type="binding site" evidence="12">
    <location>
        <position position="12"/>
    </location>
    <ligand>
        <name>Mg(2+)</name>
        <dbReference type="ChEBI" id="CHEBI:18420"/>
    </ligand>
</feature>
<dbReference type="EC" id="5.4.2.6" evidence="8"/>
<feature type="binding site" evidence="12">
    <location>
        <position position="171"/>
    </location>
    <ligand>
        <name>Mg(2+)</name>
        <dbReference type="ChEBI" id="CHEBI:18420"/>
    </ligand>
</feature>
<feature type="binding site" evidence="11">
    <location>
        <position position="53"/>
    </location>
    <ligand>
        <name>substrate</name>
    </ligand>
</feature>
<feature type="active site" description="Proton donor/acceptor" evidence="10">
    <location>
        <position position="10"/>
    </location>
</feature>
<gene>
    <name evidence="14" type="ORF">SAMN04487775_106224</name>
</gene>
<organism evidence="14 15">
    <name type="scientific">Treponema bryantii</name>
    <dbReference type="NCBI Taxonomy" id="163"/>
    <lineage>
        <taxon>Bacteria</taxon>
        <taxon>Pseudomonadati</taxon>
        <taxon>Spirochaetota</taxon>
        <taxon>Spirochaetia</taxon>
        <taxon>Spirochaetales</taxon>
        <taxon>Treponemataceae</taxon>
        <taxon>Treponema</taxon>
    </lineage>
</organism>
<accession>A0A1I3LDQ3</accession>
<dbReference type="PANTHER" id="PTHR46193:SF18">
    <property type="entry name" value="HEXITOL PHOSPHATASE B"/>
    <property type="match status" value="1"/>
</dbReference>
<evidence type="ECO:0000256" key="13">
    <source>
        <dbReference type="PIRSR" id="PIRSR610972-4"/>
    </source>
</evidence>
<dbReference type="InterPro" id="IPR010972">
    <property type="entry name" value="Beta-PGM"/>
</dbReference>
<keyword evidence="3 12" id="KW-0479">Metal-binding</keyword>
<evidence type="ECO:0000256" key="9">
    <source>
        <dbReference type="ARBA" id="ARBA00044991"/>
    </source>
</evidence>
<dbReference type="Gene3D" id="3.40.50.1000">
    <property type="entry name" value="HAD superfamily/HAD-like"/>
    <property type="match status" value="1"/>
</dbReference>
<dbReference type="Pfam" id="PF00702">
    <property type="entry name" value="Hydrolase"/>
    <property type="match status" value="1"/>
</dbReference>
<evidence type="ECO:0000256" key="11">
    <source>
        <dbReference type="PIRSR" id="PIRSR610972-2"/>
    </source>
</evidence>
<keyword evidence="5" id="KW-0413">Isomerase</keyword>
<feature type="site" description="Important for catalytic activity and assists the phosphoryl transfer reaction to Asp8 by balancing charge and orienting the reacting groups" evidence="13">
    <location>
        <position position="115"/>
    </location>
</feature>
<dbReference type="GO" id="GO:0008801">
    <property type="term" value="F:beta-phosphoglucomutase activity"/>
    <property type="evidence" value="ECO:0007669"/>
    <property type="project" value="UniProtKB-EC"/>
</dbReference>
<dbReference type="InterPro" id="IPR023198">
    <property type="entry name" value="PGP-like_dom2"/>
</dbReference>
<keyword evidence="2" id="KW-0597">Phosphoprotein</keyword>
<dbReference type="SFLD" id="SFLDG01129">
    <property type="entry name" value="C1.5:_HAD__Beta-PGM__Phosphata"/>
    <property type="match status" value="1"/>
</dbReference>
<feature type="binding site" evidence="11">
    <location>
        <position position="26"/>
    </location>
    <ligand>
        <name>substrate</name>
    </ligand>
</feature>
<evidence type="ECO:0000256" key="5">
    <source>
        <dbReference type="ARBA" id="ARBA00023235"/>
    </source>
</evidence>
<evidence type="ECO:0000256" key="1">
    <source>
        <dbReference type="ARBA" id="ARBA00006171"/>
    </source>
</evidence>
<evidence type="ECO:0000256" key="3">
    <source>
        <dbReference type="ARBA" id="ARBA00022723"/>
    </source>
</evidence>
<evidence type="ECO:0000256" key="6">
    <source>
        <dbReference type="ARBA" id="ARBA00023277"/>
    </source>
</evidence>
<evidence type="ECO:0000256" key="8">
    <source>
        <dbReference type="ARBA" id="ARBA00044968"/>
    </source>
</evidence>
<feature type="binding site" evidence="11">
    <location>
        <begin position="45"/>
        <end position="50"/>
    </location>
    <ligand>
        <name>substrate</name>
    </ligand>
</feature>
<dbReference type="PRINTS" id="PR00413">
    <property type="entry name" value="HADHALOGNASE"/>
</dbReference>
<keyword evidence="4 12" id="KW-0460">Magnesium</keyword>
<dbReference type="OrthoDB" id="9797743at2"/>
<dbReference type="InterPro" id="IPR051600">
    <property type="entry name" value="Beta-PGM-like"/>
</dbReference>
<feature type="binding site" evidence="11">
    <location>
        <position position="146"/>
    </location>
    <ligand>
        <name>substrate</name>
    </ligand>
</feature>
<proteinExistence type="inferred from homology"/>
<dbReference type="Proteomes" id="UP000182737">
    <property type="component" value="Unassembled WGS sequence"/>
</dbReference>
<dbReference type="InterPro" id="IPR010976">
    <property type="entry name" value="B-phosphoglucomutase_hydrolase"/>
</dbReference>
<dbReference type="NCBIfam" id="TIGR01990">
    <property type="entry name" value="bPGM"/>
    <property type="match status" value="1"/>
</dbReference>
<feature type="site" description="Important for catalytic activity and assists the phosphoryl transfer reaction to Asp8 by balancing charge and orienting the reacting groups" evidence="13">
    <location>
        <position position="146"/>
    </location>
</feature>
<dbReference type="InterPro" id="IPR036412">
    <property type="entry name" value="HAD-like_sf"/>
</dbReference>
<dbReference type="PANTHER" id="PTHR46193">
    <property type="entry name" value="6-PHOSPHOGLUCONATE PHOSPHATASE"/>
    <property type="match status" value="1"/>
</dbReference>
<evidence type="ECO:0000256" key="2">
    <source>
        <dbReference type="ARBA" id="ARBA00022553"/>
    </source>
</evidence>
<dbReference type="NCBIfam" id="TIGR02009">
    <property type="entry name" value="PGMB-YQAB-SF"/>
    <property type="match status" value="1"/>
</dbReference>